<protein>
    <recommendedName>
        <fullName evidence="9">NCS1 nucleoside transporter family</fullName>
    </recommendedName>
</protein>
<comment type="similarity">
    <text evidence="2">Belongs to the purine-cytosine permease (2.A.39) family.</text>
</comment>
<keyword evidence="8" id="KW-1185">Reference proteome</keyword>
<dbReference type="EMBL" id="KQ965731">
    <property type="protein sequence ID" value="KXS22389.1"/>
    <property type="molecule type" value="Genomic_DNA"/>
</dbReference>
<dbReference type="GO" id="GO:0015205">
    <property type="term" value="F:nucleobase transmembrane transporter activity"/>
    <property type="evidence" value="ECO:0007669"/>
    <property type="project" value="TreeGrafter"/>
</dbReference>
<dbReference type="Proteomes" id="UP000070544">
    <property type="component" value="Unassembled WGS sequence"/>
</dbReference>
<dbReference type="PANTHER" id="PTHR30618:SF2">
    <property type="entry name" value="ALLANTOIN PERMEASE-RELATED"/>
    <property type="match status" value="1"/>
</dbReference>
<accession>A0A139B088</accession>
<dbReference type="InterPro" id="IPR045225">
    <property type="entry name" value="Uracil/uridine/allantoin_perm"/>
</dbReference>
<evidence type="ECO:0000256" key="3">
    <source>
        <dbReference type="ARBA" id="ARBA00022692"/>
    </source>
</evidence>
<feature type="transmembrane region" description="Helical" evidence="6">
    <location>
        <begin position="193"/>
        <end position="217"/>
    </location>
</feature>
<name>A0A139B088_GONPJ</name>
<feature type="transmembrane region" description="Helical" evidence="6">
    <location>
        <begin position="316"/>
        <end position="334"/>
    </location>
</feature>
<gene>
    <name evidence="7" type="ORF">M427DRAFT_50720</name>
</gene>
<evidence type="ECO:0000256" key="6">
    <source>
        <dbReference type="SAM" id="Phobius"/>
    </source>
</evidence>
<evidence type="ECO:0000256" key="4">
    <source>
        <dbReference type="ARBA" id="ARBA00022989"/>
    </source>
</evidence>
<proteinExistence type="inferred from homology"/>
<dbReference type="AlphaFoldDB" id="A0A139B088"/>
<dbReference type="OrthoDB" id="2018619at2759"/>
<keyword evidence="3 6" id="KW-0812">Transmembrane</keyword>
<feature type="transmembrane region" description="Helical" evidence="6">
    <location>
        <begin position="41"/>
        <end position="57"/>
    </location>
</feature>
<dbReference type="STRING" id="1344416.A0A139B088"/>
<dbReference type="OMA" id="VADNCHG"/>
<evidence type="ECO:0000313" key="8">
    <source>
        <dbReference type="Proteomes" id="UP000070544"/>
    </source>
</evidence>
<sequence length="414" mass="44682">FAFQSALGGGCATLVLRALAPSYYDIPNQLPESAGITSRDLLSLFIFWFTCIPCVLTRPEKLKYLFIAKSVLTPIGFFALLGWSVHEAGGLGPIVSLPATLEGSKLGWAFIFAITSQLSNMVTLLVNCADFARLAKKPSNVVWPQLIAMPASFTITSLVGLWIASSSKVIFNTSVMNPLDLLSLRLDLNPFDAASRAGCFFIGACFWIGQIGTNIAANSLSAGSDGAALLPKYIDIRRGGLICACVAILVQPWRLVASENFATYLGSYSVLLSPFLGIMLSDYYIIRRGRLNIPHMYTTEPGTDYMYGYGVNWRAAIAYICGLAINMPGFIGAGTGSFMNEGVERIYQLAFFAGLLVSGGIYLLCCAVSLPQGGVPFGEKGWFEPEGGYEDEKWLAHMPVASKDESEAVKPELA</sequence>
<organism evidence="7 8">
    <name type="scientific">Gonapodya prolifera (strain JEL478)</name>
    <name type="common">Monoblepharis prolifera</name>
    <dbReference type="NCBI Taxonomy" id="1344416"/>
    <lineage>
        <taxon>Eukaryota</taxon>
        <taxon>Fungi</taxon>
        <taxon>Fungi incertae sedis</taxon>
        <taxon>Chytridiomycota</taxon>
        <taxon>Chytridiomycota incertae sedis</taxon>
        <taxon>Monoblepharidomycetes</taxon>
        <taxon>Monoblepharidales</taxon>
        <taxon>Gonapodyaceae</taxon>
        <taxon>Gonapodya</taxon>
    </lineage>
</organism>
<dbReference type="InterPro" id="IPR001248">
    <property type="entry name" value="Pur-cyt_permease"/>
</dbReference>
<evidence type="ECO:0008006" key="9">
    <source>
        <dbReference type="Google" id="ProtNLM"/>
    </source>
</evidence>
<dbReference type="Pfam" id="PF02133">
    <property type="entry name" value="Transp_cyt_pur"/>
    <property type="match status" value="1"/>
</dbReference>
<feature type="transmembrane region" description="Helical" evidence="6">
    <location>
        <begin position="64"/>
        <end position="86"/>
    </location>
</feature>
<dbReference type="PANTHER" id="PTHR30618">
    <property type="entry name" value="NCS1 FAMILY PURINE/PYRIMIDINE TRANSPORTER"/>
    <property type="match status" value="1"/>
</dbReference>
<evidence type="ECO:0000313" key="7">
    <source>
        <dbReference type="EMBL" id="KXS22389.1"/>
    </source>
</evidence>
<evidence type="ECO:0000256" key="5">
    <source>
        <dbReference type="ARBA" id="ARBA00023136"/>
    </source>
</evidence>
<keyword evidence="4 6" id="KW-1133">Transmembrane helix</keyword>
<dbReference type="GO" id="GO:0005886">
    <property type="term" value="C:plasma membrane"/>
    <property type="evidence" value="ECO:0007669"/>
    <property type="project" value="TreeGrafter"/>
</dbReference>
<keyword evidence="5 6" id="KW-0472">Membrane</keyword>
<feature type="transmembrane region" description="Helical" evidence="6">
    <location>
        <begin position="106"/>
        <end position="129"/>
    </location>
</feature>
<feature type="non-terminal residue" evidence="7">
    <location>
        <position position="1"/>
    </location>
</feature>
<reference evidence="7 8" key="1">
    <citation type="journal article" date="2015" name="Genome Biol. Evol.">
        <title>Phylogenomic analyses indicate that early fungi evolved digesting cell walls of algal ancestors of land plants.</title>
        <authorList>
            <person name="Chang Y."/>
            <person name="Wang S."/>
            <person name="Sekimoto S."/>
            <person name="Aerts A.L."/>
            <person name="Choi C."/>
            <person name="Clum A."/>
            <person name="LaButti K.M."/>
            <person name="Lindquist E.A."/>
            <person name="Yee Ngan C."/>
            <person name="Ohm R.A."/>
            <person name="Salamov A.A."/>
            <person name="Grigoriev I.V."/>
            <person name="Spatafora J.W."/>
            <person name="Berbee M.L."/>
        </authorList>
    </citation>
    <scope>NUCLEOTIDE SEQUENCE [LARGE SCALE GENOMIC DNA]</scope>
    <source>
        <strain evidence="7 8">JEL478</strain>
    </source>
</reference>
<feature type="transmembrane region" description="Helical" evidence="6">
    <location>
        <begin position="261"/>
        <end position="286"/>
    </location>
</feature>
<comment type="subcellular location">
    <subcellularLocation>
        <location evidence="1">Membrane</location>
        <topology evidence="1">Multi-pass membrane protein</topology>
    </subcellularLocation>
</comment>
<evidence type="ECO:0000256" key="1">
    <source>
        <dbReference type="ARBA" id="ARBA00004141"/>
    </source>
</evidence>
<feature type="transmembrane region" description="Helical" evidence="6">
    <location>
        <begin position="141"/>
        <end position="164"/>
    </location>
</feature>
<feature type="transmembrane region" description="Helical" evidence="6">
    <location>
        <begin position="346"/>
        <end position="370"/>
    </location>
</feature>
<evidence type="ECO:0000256" key="2">
    <source>
        <dbReference type="ARBA" id="ARBA00008974"/>
    </source>
</evidence>
<dbReference type="Gene3D" id="1.10.4160.10">
    <property type="entry name" value="Hydantoin permease"/>
    <property type="match status" value="1"/>
</dbReference>